<comment type="caution">
    <text evidence="1">The sequence shown here is derived from an EMBL/GenBank/DDBJ whole genome shotgun (WGS) entry which is preliminary data.</text>
</comment>
<keyword evidence="2" id="KW-1185">Reference proteome</keyword>
<protein>
    <submittedName>
        <fullName evidence="1">Holliday junction resolvase RecU</fullName>
    </submittedName>
</protein>
<evidence type="ECO:0000313" key="1">
    <source>
        <dbReference type="EMBL" id="GER32107.1"/>
    </source>
</evidence>
<reference evidence="2" key="1">
    <citation type="journal article" date="2019" name="Curr. Biol.">
        <title>Genome Sequence of Striga asiatica Provides Insight into the Evolution of Plant Parasitism.</title>
        <authorList>
            <person name="Yoshida S."/>
            <person name="Kim S."/>
            <person name="Wafula E.K."/>
            <person name="Tanskanen J."/>
            <person name="Kim Y.M."/>
            <person name="Honaas L."/>
            <person name="Yang Z."/>
            <person name="Spallek T."/>
            <person name="Conn C.E."/>
            <person name="Ichihashi Y."/>
            <person name="Cheong K."/>
            <person name="Cui S."/>
            <person name="Der J.P."/>
            <person name="Gundlach H."/>
            <person name="Jiao Y."/>
            <person name="Hori C."/>
            <person name="Ishida J.K."/>
            <person name="Kasahara H."/>
            <person name="Kiba T."/>
            <person name="Kim M.S."/>
            <person name="Koo N."/>
            <person name="Laohavisit A."/>
            <person name="Lee Y.H."/>
            <person name="Lumba S."/>
            <person name="McCourt P."/>
            <person name="Mortimer J.C."/>
            <person name="Mutuku J.M."/>
            <person name="Nomura T."/>
            <person name="Sasaki-Sekimoto Y."/>
            <person name="Seto Y."/>
            <person name="Wang Y."/>
            <person name="Wakatake T."/>
            <person name="Sakakibara H."/>
            <person name="Demura T."/>
            <person name="Yamaguchi S."/>
            <person name="Yoneyama K."/>
            <person name="Manabe R.I."/>
            <person name="Nelson D.C."/>
            <person name="Schulman A.H."/>
            <person name="Timko M.P."/>
            <person name="dePamphilis C.W."/>
            <person name="Choi D."/>
            <person name="Shirasu K."/>
        </authorList>
    </citation>
    <scope>NUCLEOTIDE SEQUENCE [LARGE SCALE GENOMIC DNA]</scope>
    <source>
        <strain evidence="2">cv. UVA1</strain>
    </source>
</reference>
<dbReference type="Proteomes" id="UP000325081">
    <property type="component" value="Unassembled WGS sequence"/>
</dbReference>
<name>A0A5A7PIF9_STRAF</name>
<dbReference type="EMBL" id="BKCP01004550">
    <property type="protein sequence ID" value="GER32107.1"/>
    <property type="molecule type" value="Genomic_DNA"/>
</dbReference>
<proteinExistence type="predicted"/>
<sequence>MVDEGLPEITVPWFNHECSGDWPRHGRTMKSVIHETLSHIFRLDSSSSLQQLPVGVKSVPTATIFIPHMAALAGFVPCAETGMMHTLRQQLVQWEQKGEDLKIRATSQASFQLLHSVSLCKSPMESCCGTKRDPSTEACEGTLEARVQCGTYTISMVIRVEYLVSQIRALPRKPRRDKILNFRGINNSLCISTFDLHSVEKGKALDFYSPELFQTSSKCSSQAVNPLGNSFKALRTMIHSIHGSHVGKQGLQNRTSFL</sequence>
<accession>A0A5A7PIF9</accession>
<gene>
    <name evidence="1" type="ORF">STAS_08164</name>
</gene>
<evidence type="ECO:0000313" key="2">
    <source>
        <dbReference type="Proteomes" id="UP000325081"/>
    </source>
</evidence>
<dbReference type="AlphaFoldDB" id="A0A5A7PIF9"/>
<organism evidence="1 2">
    <name type="scientific">Striga asiatica</name>
    <name type="common">Asiatic witchweed</name>
    <name type="synonym">Buchnera asiatica</name>
    <dbReference type="NCBI Taxonomy" id="4170"/>
    <lineage>
        <taxon>Eukaryota</taxon>
        <taxon>Viridiplantae</taxon>
        <taxon>Streptophyta</taxon>
        <taxon>Embryophyta</taxon>
        <taxon>Tracheophyta</taxon>
        <taxon>Spermatophyta</taxon>
        <taxon>Magnoliopsida</taxon>
        <taxon>eudicotyledons</taxon>
        <taxon>Gunneridae</taxon>
        <taxon>Pentapetalae</taxon>
        <taxon>asterids</taxon>
        <taxon>lamiids</taxon>
        <taxon>Lamiales</taxon>
        <taxon>Orobanchaceae</taxon>
        <taxon>Buchnereae</taxon>
        <taxon>Striga</taxon>
    </lineage>
</organism>